<accession>A0A6L8W8A3</accession>
<dbReference type="RefSeq" id="WP_161315868.1">
    <property type="nucleotide sequence ID" value="NZ_WTUW01000002.1"/>
</dbReference>
<feature type="transmembrane region" description="Helical" evidence="6">
    <location>
        <begin position="316"/>
        <end position="338"/>
    </location>
</feature>
<keyword evidence="5 6" id="KW-0472">Membrane</keyword>
<feature type="transmembrane region" description="Helical" evidence="6">
    <location>
        <begin position="108"/>
        <end position="130"/>
    </location>
</feature>
<evidence type="ECO:0000313" key="8">
    <source>
        <dbReference type="EMBL" id="MZR31356.1"/>
    </source>
</evidence>
<keyword evidence="9" id="KW-1185">Reference proteome</keyword>
<keyword evidence="3 6" id="KW-0812">Transmembrane</keyword>
<dbReference type="GO" id="GO:0022857">
    <property type="term" value="F:transmembrane transporter activity"/>
    <property type="evidence" value="ECO:0007669"/>
    <property type="project" value="InterPro"/>
</dbReference>
<feature type="transmembrane region" description="Helical" evidence="6">
    <location>
        <begin position="55"/>
        <end position="72"/>
    </location>
</feature>
<sequence length="405" mass="44027">MLRLQGTVPFVRQEWRFLLFGLLLSFWSGPGQTYVISVFGGHIRSDFNLSNGEFGTIYTIATLVCAAMLWKAGPLVDRLPLKSFVLKVGLLMVAATMAFGFIQGPVTLFFGIIAVRFMGQGMMTHIALTSMARRYEAERGRAVAVAGLGFPLGEALFPPLIVLALGLVDWRLIWPALAVLAAVTLLPAASFLIRHTSHQDGAGAAVLQAADEDAKHWTRAEMLRDKKFYLLAPTAMAPAAIITGLFFHQVYFIELKGWNFEFWSLSFSVFALASLIGGVISGFLVDMFRARRIVPFLLLPMTIGVLLFAYTSTQVFAILVMFFLGIGSGGTNPVLSSLWPELYGTRHLGAIRSVATVVMVFGSALGPVFMGLALDASLSIEFIAIVSALLVVISALLAKIALRLR</sequence>
<dbReference type="InterPro" id="IPR050189">
    <property type="entry name" value="MFS_Efflux_Transporters"/>
</dbReference>
<name>A0A6L8W8A3_9PROT</name>
<dbReference type="PROSITE" id="PS50850">
    <property type="entry name" value="MFS"/>
    <property type="match status" value="1"/>
</dbReference>
<keyword evidence="2" id="KW-1003">Cell membrane</keyword>
<feature type="transmembrane region" description="Helical" evidence="6">
    <location>
        <begin position="142"/>
        <end position="166"/>
    </location>
</feature>
<comment type="caution">
    <text evidence="8">The sequence shown here is derived from an EMBL/GenBank/DDBJ whole genome shotgun (WGS) entry which is preliminary data.</text>
</comment>
<proteinExistence type="predicted"/>
<gene>
    <name evidence="8" type="ORF">GQE98_12000</name>
</gene>
<evidence type="ECO:0000313" key="9">
    <source>
        <dbReference type="Proteomes" id="UP000476030"/>
    </source>
</evidence>
<feature type="transmembrane region" description="Helical" evidence="6">
    <location>
        <begin position="292"/>
        <end position="310"/>
    </location>
</feature>
<feature type="transmembrane region" description="Helical" evidence="6">
    <location>
        <begin position="228"/>
        <end position="250"/>
    </location>
</feature>
<reference evidence="8 9" key="1">
    <citation type="submission" date="2019-12" db="EMBL/GenBank/DDBJ databases">
        <title>Snethiella sp. nov. sp. isolated from sea sand.</title>
        <authorList>
            <person name="Kim J."/>
            <person name="Jeong S.E."/>
            <person name="Jung H.S."/>
            <person name="Jeon C.O."/>
        </authorList>
    </citation>
    <scope>NUCLEOTIDE SEQUENCE [LARGE SCALE GENOMIC DNA]</scope>
    <source>
        <strain evidence="8 9">DP05</strain>
    </source>
</reference>
<evidence type="ECO:0000256" key="6">
    <source>
        <dbReference type="SAM" id="Phobius"/>
    </source>
</evidence>
<evidence type="ECO:0000259" key="7">
    <source>
        <dbReference type="PROSITE" id="PS50850"/>
    </source>
</evidence>
<dbReference type="InterPro" id="IPR011701">
    <property type="entry name" value="MFS"/>
</dbReference>
<dbReference type="PANTHER" id="PTHR43124:SF3">
    <property type="entry name" value="CHLORAMPHENICOL EFFLUX PUMP RV0191"/>
    <property type="match status" value="1"/>
</dbReference>
<feature type="transmembrane region" description="Helical" evidence="6">
    <location>
        <begin position="172"/>
        <end position="193"/>
    </location>
</feature>
<dbReference type="PANTHER" id="PTHR43124">
    <property type="entry name" value="PURINE EFFLUX PUMP PBUE"/>
    <property type="match status" value="1"/>
</dbReference>
<dbReference type="InterPro" id="IPR036259">
    <property type="entry name" value="MFS_trans_sf"/>
</dbReference>
<comment type="subcellular location">
    <subcellularLocation>
        <location evidence="1">Cell membrane</location>
        <topology evidence="1">Multi-pass membrane protein</topology>
    </subcellularLocation>
</comment>
<evidence type="ECO:0000256" key="1">
    <source>
        <dbReference type="ARBA" id="ARBA00004651"/>
    </source>
</evidence>
<feature type="transmembrane region" description="Helical" evidence="6">
    <location>
        <begin position="382"/>
        <end position="402"/>
    </location>
</feature>
<dbReference type="SUPFAM" id="SSF103473">
    <property type="entry name" value="MFS general substrate transporter"/>
    <property type="match status" value="1"/>
</dbReference>
<keyword evidence="4 6" id="KW-1133">Transmembrane helix</keyword>
<evidence type="ECO:0000256" key="5">
    <source>
        <dbReference type="ARBA" id="ARBA00023136"/>
    </source>
</evidence>
<evidence type="ECO:0000256" key="3">
    <source>
        <dbReference type="ARBA" id="ARBA00022692"/>
    </source>
</evidence>
<organism evidence="8 9">
    <name type="scientific">Sneathiella litorea</name>
    <dbReference type="NCBI Taxonomy" id="2606216"/>
    <lineage>
        <taxon>Bacteria</taxon>
        <taxon>Pseudomonadati</taxon>
        <taxon>Pseudomonadota</taxon>
        <taxon>Alphaproteobacteria</taxon>
        <taxon>Sneathiellales</taxon>
        <taxon>Sneathiellaceae</taxon>
        <taxon>Sneathiella</taxon>
    </lineage>
</organism>
<dbReference type="Pfam" id="PF07690">
    <property type="entry name" value="MFS_1"/>
    <property type="match status" value="1"/>
</dbReference>
<feature type="transmembrane region" description="Helical" evidence="6">
    <location>
        <begin position="350"/>
        <end position="370"/>
    </location>
</feature>
<dbReference type="Gene3D" id="1.20.1250.20">
    <property type="entry name" value="MFS general substrate transporter like domains"/>
    <property type="match status" value="2"/>
</dbReference>
<protein>
    <submittedName>
        <fullName evidence="8">MFS transporter</fullName>
    </submittedName>
</protein>
<dbReference type="GO" id="GO:0005886">
    <property type="term" value="C:plasma membrane"/>
    <property type="evidence" value="ECO:0007669"/>
    <property type="project" value="UniProtKB-SubCell"/>
</dbReference>
<dbReference type="EMBL" id="WTUW01000002">
    <property type="protein sequence ID" value="MZR31356.1"/>
    <property type="molecule type" value="Genomic_DNA"/>
</dbReference>
<dbReference type="InterPro" id="IPR020846">
    <property type="entry name" value="MFS_dom"/>
</dbReference>
<feature type="transmembrane region" description="Helical" evidence="6">
    <location>
        <begin position="84"/>
        <end position="102"/>
    </location>
</feature>
<feature type="domain" description="Major facilitator superfamily (MFS) profile" evidence="7">
    <location>
        <begin position="17"/>
        <end position="405"/>
    </location>
</feature>
<evidence type="ECO:0000256" key="4">
    <source>
        <dbReference type="ARBA" id="ARBA00022989"/>
    </source>
</evidence>
<evidence type="ECO:0000256" key="2">
    <source>
        <dbReference type="ARBA" id="ARBA00022475"/>
    </source>
</evidence>
<dbReference type="AlphaFoldDB" id="A0A6L8W8A3"/>
<dbReference type="Proteomes" id="UP000476030">
    <property type="component" value="Unassembled WGS sequence"/>
</dbReference>
<feature type="transmembrane region" description="Helical" evidence="6">
    <location>
        <begin position="262"/>
        <end position="285"/>
    </location>
</feature>